<keyword evidence="2" id="KW-0032">Aminotransferase</keyword>
<dbReference type="AlphaFoldDB" id="A0A5N6SE79"/>
<keyword evidence="2" id="KW-0808">Transferase</keyword>
<protein>
    <submittedName>
        <fullName evidence="2">Aminotransferase class IV-domain-containing protein</fullName>
    </submittedName>
</protein>
<dbReference type="Gene3D" id="3.20.10.10">
    <property type="entry name" value="D-amino Acid Aminotransferase, subunit A, domain 2"/>
    <property type="match status" value="1"/>
</dbReference>
<dbReference type="Pfam" id="PF01063">
    <property type="entry name" value="Aminotran_4"/>
    <property type="match status" value="1"/>
</dbReference>
<organism evidence="2 3">
    <name type="scientific">Aspergillus pseudotamarii</name>
    <dbReference type="NCBI Taxonomy" id="132259"/>
    <lineage>
        <taxon>Eukaryota</taxon>
        <taxon>Fungi</taxon>
        <taxon>Dikarya</taxon>
        <taxon>Ascomycota</taxon>
        <taxon>Pezizomycotina</taxon>
        <taxon>Eurotiomycetes</taxon>
        <taxon>Eurotiomycetidae</taxon>
        <taxon>Eurotiales</taxon>
        <taxon>Aspergillaceae</taxon>
        <taxon>Aspergillus</taxon>
        <taxon>Aspergillus subgen. Circumdati</taxon>
    </lineage>
</organism>
<dbReference type="EMBL" id="ML743624">
    <property type="protein sequence ID" value="KAE8132925.1"/>
    <property type="molecule type" value="Genomic_DNA"/>
</dbReference>
<reference evidence="2 3" key="1">
    <citation type="submission" date="2019-04" db="EMBL/GenBank/DDBJ databases">
        <title>Friends and foes A comparative genomics study of 23 Aspergillus species from section Flavi.</title>
        <authorList>
            <consortium name="DOE Joint Genome Institute"/>
            <person name="Kjaerbolling I."/>
            <person name="Vesth T."/>
            <person name="Frisvad J.C."/>
            <person name="Nybo J.L."/>
            <person name="Theobald S."/>
            <person name="Kildgaard S."/>
            <person name="Isbrandt T."/>
            <person name="Kuo A."/>
            <person name="Sato A."/>
            <person name="Lyhne E.K."/>
            <person name="Kogle M.E."/>
            <person name="Wiebenga A."/>
            <person name="Kun R.S."/>
            <person name="Lubbers R.J."/>
            <person name="Makela M.R."/>
            <person name="Barry K."/>
            <person name="Chovatia M."/>
            <person name="Clum A."/>
            <person name="Daum C."/>
            <person name="Haridas S."/>
            <person name="He G."/>
            <person name="LaButti K."/>
            <person name="Lipzen A."/>
            <person name="Mondo S."/>
            <person name="Riley R."/>
            <person name="Salamov A."/>
            <person name="Simmons B.A."/>
            <person name="Magnuson J.K."/>
            <person name="Henrissat B."/>
            <person name="Mortensen U.H."/>
            <person name="Larsen T.O."/>
            <person name="Devries R.P."/>
            <person name="Grigoriev I.V."/>
            <person name="Machida M."/>
            <person name="Baker S.E."/>
            <person name="Andersen M.R."/>
        </authorList>
    </citation>
    <scope>NUCLEOTIDE SEQUENCE [LARGE SCALE GENOMIC DNA]</scope>
    <source>
        <strain evidence="2 3">CBS 117625</strain>
    </source>
</reference>
<accession>A0A5N6SE79</accession>
<dbReference type="GO" id="GO:0008483">
    <property type="term" value="F:transaminase activity"/>
    <property type="evidence" value="ECO:0007669"/>
    <property type="project" value="UniProtKB-KW"/>
</dbReference>
<feature type="region of interest" description="Disordered" evidence="1">
    <location>
        <begin position="253"/>
        <end position="286"/>
    </location>
</feature>
<name>A0A5N6SE79_ASPPS</name>
<evidence type="ECO:0000313" key="3">
    <source>
        <dbReference type="Proteomes" id="UP000325672"/>
    </source>
</evidence>
<gene>
    <name evidence="2" type="ORF">BDV38DRAFT_274730</name>
</gene>
<dbReference type="GeneID" id="43642100"/>
<keyword evidence="3" id="KW-1185">Reference proteome</keyword>
<sequence length="347" mass="38860">MQRKPITPTTKGCSVPCFLHNISVECEYQEPDCNTRYRMKFYHVHLDPMFSSLLLYDRSCALPVAMASTPPTSSLDSFQIISSLRYDPAIPHAIGERTAEPRLLATPYYLLPYHRDRLLNAAMCFNWAKAIEFLRQDLDQFTQILETFVPNKSKPWRLRIVIDSSGLCKVEANPTASMDPLNLLCPSRNVSQPNTWRVYVDSESTAPSDFTTHKTTARGDYTAARYRSGILSPQEQAEVLVVNPKGEIMEGSITTPYFRRRKPGSEKDSASKDSGPEWATPPLLSGGNAGTTRRYALAEGFCTEEVITVADLVDGEECWLSNGVRGFIPGRITLMDPKGSERVPLPR</sequence>
<evidence type="ECO:0000313" key="2">
    <source>
        <dbReference type="EMBL" id="KAE8132925.1"/>
    </source>
</evidence>
<dbReference type="OrthoDB" id="5288718at2759"/>
<dbReference type="InterPro" id="IPR043132">
    <property type="entry name" value="BCAT-like_C"/>
</dbReference>
<dbReference type="Gene3D" id="3.30.470.10">
    <property type="match status" value="1"/>
</dbReference>
<feature type="compositionally biased region" description="Basic and acidic residues" evidence="1">
    <location>
        <begin position="263"/>
        <end position="275"/>
    </location>
</feature>
<dbReference type="SUPFAM" id="SSF56752">
    <property type="entry name" value="D-aminoacid aminotransferase-like PLP-dependent enzymes"/>
    <property type="match status" value="1"/>
</dbReference>
<proteinExistence type="predicted"/>
<dbReference type="RefSeq" id="XP_031908988.1">
    <property type="nucleotide sequence ID" value="XM_032057890.1"/>
</dbReference>
<dbReference type="InterPro" id="IPR043131">
    <property type="entry name" value="BCAT-like_N"/>
</dbReference>
<evidence type="ECO:0000256" key="1">
    <source>
        <dbReference type="SAM" id="MobiDB-lite"/>
    </source>
</evidence>
<dbReference type="Proteomes" id="UP000325672">
    <property type="component" value="Unassembled WGS sequence"/>
</dbReference>
<dbReference type="InterPro" id="IPR001544">
    <property type="entry name" value="Aminotrans_IV"/>
</dbReference>
<dbReference type="InterPro" id="IPR036038">
    <property type="entry name" value="Aminotransferase-like"/>
</dbReference>